<dbReference type="VEuPathDB" id="VectorBase:PPAPM1_008273"/>
<protein>
    <recommendedName>
        <fullName evidence="3">DH domain-containing protein</fullName>
    </recommendedName>
</protein>
<evidence type="ECO:0000313" key="1">
    <source>
        <dbReference type="EnsemblMetazoa" id="PPAI007726-PA"/>
    </source>
</evidence>
<keyword evidence="2" id="KW-1185">Reference proteome</keyword>
<dbReference type="Gene3D" id="2.30.29.30">
    <property type="entry name" value="Pleckstrin-homology domain (PH domain)/Phosphotyrosine-binding domain (PTB)"/>
    <property type="match status" value="2"/>
</dbReference>
<dbReference type="VEuPathDB" id="VectorBase:PPAI007726"/>
<dbReference type="InterPro" id="IPR051835">
    <property type="entry name" value="RAC1-GEF"/>
</dbReference>
<accession>A0A1B0DHU2</accession>
<dbReference type="SUPFAM" id="SSF50729">
    <property type="entry name" value="PH domain-like"/>
    <property type="match status" value="2"/>
</dbReference>
<dbReference type="InterPro" id="IPR000219">
    <property type="entry name" value="DH_dom"/>
</dbReference>
<dbReference type="GO" id="GO:0005085">
    <property type="term" value="F:guanyl-nucleotide exchange factor activity"/>
    <property type="evidence" value="ECO:0007669"/>
    <property type="project" value="InterPro"/>
</dbReference>
<dbReference type="SUPFAM" id="SSF48065">
    <property type="entry name" value="DBL homology domain (DH-domain)"/>
    <property type="match status" value="1"/>
</dbReference>
<dbReference type="EMBL" id="AJVK01061600">
    <property type="status" value="NOT_ANNOTATED_CDS"/>
    <property type="molecule type" value="Genomic_DNA"/>
</dbReference>
<dbReference type="EnsemblMetazoa" id="PPAI007726-RA">
    <property type="protein sequence ID" value="PPAI007726-PA"/>
    <property type="gene ID" value="PPAI007726"/>
</dbReference>
<dbReference type="SMART" id="SM00233">
    <property type="entry name" value="PH"/>
    <property type="match status" value="2"/>
</dbReference>
<organism evidence="1 2">
    <name type="scientific">Phlebotomus papatasi</name>
    <name type="common">Sandfly</name>
    <dbReference type="NCBI Taxonomy" id="29031"/>
    <lineage>
        <taxon>Eukaryota</taxon>
        <taxon>Metazoa</taxon>
        <taxon>Ecdysozoa</taxon>
        <taxon>Arthropoda</taxon>
        <taxon>Hexapoda</taxon>
        <taxon>Insecta</taxon>
        <taxon>Pterygota</taxon>
        <taxon>Neoptera</taxon>
        <taxon>Endopterygota</taxon>
        <taxon>Diptera</taxon>
        <taxon>Nematocera</taxon>
        <taxon>Psychodoidea</taxon>
        <taxon>Psychodidae</taxon>
        <taxon>Phlebotomus</taxon>
        <taxon>Phlebotomus</taxon>
    </lineage>
</organism>
<dbReference type="Proteomes" id="UP000092462">
    <property type="component" value="Unassembled WGS sequence"/>
</dbReference>
<reference evidence="1" key="1">
    <citation type="submission" date="2022-08" db="UniProtKB">
        <authorList>
            <consortium name="EnsemblMetazoa"/>
        </authorList>
    </citation>
    <scope>IDENTIFICATION</scope>
    <source>
        <strain evidence="1">Israel</strain>
    </source>
</reference>
<dbReference type="InterPro" id="IPR011993">
    <property type="entry name" value="PH-like_dom_sf"/>
</dbReference>
<dbReference type="PANTHER" id="PTHR45858:SF1">
    <property type="entry name" value="FERM DOMAIN-CONTAINING PROTEIN 7"/>
    <property type="match status" value="1"/>
</dbReference>
<dbReference type="InterPro" id="IPR001849">
    <property type="entry name" value="PH_domain"/>
</dbReference>
<evidence type="ECO:0008006" key="3">
    <source>
        <dbReference type="Google" id="ProtNLM"/>
    </source>
</evidence>
<dbReference type="Pfam" id="PF00169">
    <property type="entry name" value="PH"/>
    <property type="match status" value="1"/>
</dbReference>
<dbReference type="AlphaFoldDB" id="A0A1B0DHU2"/>
<evidence type="ECO:0000313" key="2">
    <source>
        <dbReference type="Proteomes" id="UP000092462"/>
    </source>
</evidence>
<dbReference type="CDD" id="cd01220">
    <property type="entry name" value="PH1_FARP1-like"/>
    <property type="match status" value="1"/>
</dbReference>
<dbReference type="PROSITE" id="PS50010">
    <property type="entry name" value="DH_2"/>
    <property type="match status" value="1"/>
</dbReference>
<name>A0A1B0DHU2_PHLPP</name>
<sequence>WQKLWVVFTSFCLYFYKSYQDEFALASLPLLGYTVGPPGVQDALQKDFVFKLSFKNHVYFFRAESEHTYNRWLEATRFQQLYREFEQQKVCYVPVGYLLLKPFHRLLHYQLLLDRLLDHYGEDHFDRTDCHGALMMLGRTTDTINSLLPESENYVLLCELQRDLVGFDQLVQPGRRLIRQGCLLKHSKRGLQQRMFFLFSDVLLYASKSPVNQTFKVLGHVPLRSLLTENAEHNAFVIFGGQRAITVSAGTTAEKTLWLAELAKASSDAKTRPHVQLAMGSLKNCSSSEEGLETCGLNAGAVVPGKTPPSRKLAPDDVESLQPLFQLMEAMIQHHGVFLRDLEHRLVLWEGRGSHETHRIGDIMLKNMVVLLRTSKSRLYVRSVISNSLARKYALSVGHRFLRASPPS</sequence>
<proteinExistence type="predicted"/>
<dbReference type="InterPro" id="IPR035899">
    <property type="entry name" value="DBL_dom_sf"/>
</dbReference>
<dbReference type="PROSITE" id="PS50003">
    <property type="entry name" value="PH_DOMAIN"/>
    <property type="match status" value="2"/>
</dbReference>
<dbReference type="PANTHER" id="PTHR45858">
    <property type="entry name" value="FERM DOMAIN CONTAINING PROTEIN"/>
    <property type="match status" value="1"/>
</dbReference>